<dbReference type="InterPro" id="IPR050151">
    <property type="entry name" value="Class-I_Pyr_Nuc-Dis_Oxidored"/>
</dbReference>
<feature type="domain" description="FAD/NAD(P)-binding" evidence="18">
    <location>
        <begin position="3"/>
        <end position="318"/>
    </location>
</feature>
<dbReference type="EC" id="1.8.1.4" evidence="3 16"/>
<dbReference type="GO" id="GO:0005737">
    <property type="term" value="C:cytoplasm"/>
    <property type="evidence" value="ECO:0007669"/>
    <property type="project" value="UniProtKB-SubCell"/>
</dbReference>
<keyword evidence="21" id="KW-1185">Reference proteome</keyword>
<sequence length="460" mass="48782">MKYDLIIIGAGPGGYVAAIKAAQLGMKVALVESDRVGGTCLNRGCIPTKALLHSAETVREIKNASENGIHINDIQINMEEIYAKKNKVVDTLVQGIEGLVKANKIEMIFGSARIIKAGVIDVDGSRYETEKILIATGSKPAIPPIPGSDLSGVVTSNELLKQPNTYKKLTIIGGGVIGVEFASIFNELGCEVTIIETANTLLPNFDSEISKKLAMVLKKQGIKVATKSIVTSISKEEQLTCTFTTKGKENTVTSDAVLIATGRKASFEGVFSADLNIEIENQSIWVGDSFETSIKGIYAIGDVASRGTQLAHLASAQGVNAVLAMNQKAVEYDLEVISSCVYTTPEIAAVGITEDEANSQGISVKVGKYNMAGNGKTMIAGNSLGFIKVIADAQSDKIIGAQLMCDRATDMVSEFTTAIVNGLTIDEVTAIVHPHPTYNEGIGEAYENLQGLGIHTIPKK</sequence>
<dbReference type="GO" id="GO:0004148">
    <property type="term" value="F:dihydrolipoyl dehydrogenase (NADH) activity"/>
    <property type="evidence" value="ECO:0007669"/>
    <property type="project" value="UniProtKB-EC"/>
</dbReference>
<evidence type="ECO:0000259" key="18">
    <source>
        <dbReference type="Pfam" id="PF07992"/>
    </source>
</evidence>
<dbReference type="AlphaFoldDB" id="A0A0S3KFE9"/>
<dbReference type="InterPro" id="IPR023753">
    <property type="entry name" value="FAD/NAD-binding_dom"/>
</dbReference>
<dbReference type="EMBL" id="JXLC01000003">
    <property type="protein sequence ID" value="OJG92968.1"/>
    <property type="molecule type" value="Genomic_DNA"/>
</dbReference>
<dbReference type="PRINTS" id="PR00368">
    <property type="entry name" value="FADPNR"/>
</dbReference>
<evidence type="ECO:0000256" key="6">
    <source>
        <dbReference type="ARBA" id="ARBA00022630"/>
    </source>
</evidence>
<dbReference type="InterPro" id="IPR016156">
    <property type="entry name" value="FAD/NAD-linked_Rdtase_dimer_sf"/>
</dbReference>
<evidence type="ECO:0000259" key="17">
    <source>
        <dbReference type="Pfam" id="PF02852"/>
    </source>
</evidence>
<feature type="binding site" evidence="14">
    <location>
        <position position="49"/>
    </location>
    <ligand>
        <name>FAD</name>
        <dbReference type="ChEBI" id="CHEBI:57692"/>
    </ligand>
</feature>
<dbReference type="Gene3D" id="3.30.390.30">
    <property type="match status" value="1"/>
</dbReference>
<comment type="catalytic activity">
    <reaction evidence="12 16">
        <text>N(6)-[(R)-dihydrolipoyl]-L-lysyl-[protein] + NAD(+) = N(6)-[(R)-lipoyl]-L-lysyl-[protein] + NADH + H(+)</text>
        <dbReference type="Rhea" id="RHEA:15045"/>
        <dbReference type="Rhea" id="RHEA-COMP:10474"/>
        <dbReference type="Rhea" id="RHEA-COMP:10475"/>
        <dbReference type="ChEBI" id="CHEBI:15378"/>
        <dbReference type="ChEBI" id="CHEBI:57540"/>
        <dbReference type="ChEBI" id="CHEBI:57945"/>
        <dbReference type="ChEBI" id="CHEBI:83099"/>
        <dbReference type="ChEBI" id="CHEBI:83100"/>
        <dbReference type="EC" id="1.8.1.4"/>
    </reaction>
</comment>
<name>A0A0S3KFE9_9ENTE</name>
<dbReference type="Proteomes" id="UP000183039">
    <property type="component" value="Unassembled WGS sequence"/>
</dbReference>
<evidence type="ECO:0000256" key="3">
    <source>
        <dbReference type="ARBA" id="ARBA00012608"/>
    </source>
</evidence>
<dbReference type="PIRSF" id="PIRSF000350">
    <property type="entry name" value="Mercury_reductase_MerA"/>
    <property type="match status" value="1"/>
</dbReference>
<dbReference type="InterPro" id="IPR036188">
    <property type="entry name" value="FAD/NAD-bd_sf"/>
</dbReference>
<evidence type="ECO:0000256" key="1">
    <source>
        <dbReference type="ARBA" id="ARBA00004496"/>
    </source>
</evidence>
<feature type="active site" description="Proton acceptor" evidence="13">
    <location>
        <position position="435"/>
    </location>
</feature>
<evidence type="ECO:0000256" key="14">
    <source>
        <dbReference type="PIRSR" id="PIRSR000350-3"/>
    </source>
</evidence>
<evidence type="ECO:0000256" key="11">
    <source>
        <dbReference type="ARBA" id="ARBA00023284"/>
    </source>
</evidence>
<comment type="cofactor">
    <cofactor evidence="14 16">
        <name>FAD</name>
        <dbReference type="ChEBI" id="CHEBI:57692"/>
    </cofactor>
    <text evidence="14 16">Binds 1 FAD per subunit.</text>
</comment>
<keyword evidence="6 16" id="KW-0285">Flavoprotein</keyword>
<evidence type="ECO:0000256" key="13">
    <source>
        <dbReference type="PIRSR" id="PIRSR000350-2"/>
    </source>
</evidence>
<keyword evidence="7 14" id="KW-0274">FAD</keyword>
<dbReference type="Pfam" id="PF07992">
    <property type="entry name" value="Pyr_redox_2"/>
    <property type="match status" value="1"/>
</dbReference>
<feature type="binding site" evidence="14">
    <location>
        <begin position="173"/>
        <end position="180"/>
    </location>
    <ligand>
        <name>NAD(+)</name>
        <dbReference type="ChEBI" id="CHEBI:57540"/>
    </ligand>
</feature>
<evidence type="ECO:0000313" key="21">
    <source>
        <dbReference type="Proteomes" id="UP000065511"/>
    </source>
</evidence>
<keyword evidence="5" id="KW-0963">Cytoplasm</keyword>
<feature type="binding site" evidence="14">
    <location>
        <position position="302"/>
    </location>
    <ligand>
        <name>FAD</name>
        <dbReference type="ChEBI" id="CHEBI:57692"/>
    </ligand>
</feature>
<dbReference type="FunFam" id="3.30.390.30:FF:000001">
    <property type="entry name" value="Dihydrolipoyl dehydrogenase"/>
    <property type="match status" value="1"/>
</dbReference>
<evidence type="ECO:0000256" key="7">
    <source>
        <dbReference type="ARBA" id="ARBA00022827"/>
    </source>
</evidence>
<keyword evidence="14" id="KW-0547">Nucleotide-binding</keyword>
<dbReference type="InterPro" id="IPR001100">
    <property type="entry name" value="Pyr_nuc-diS_OxRdtase"/>
</dbReference>
<evidence type="ECO:0000256" key="2">
    <source>
        <dbReference type="ARBA" id="ARBA00007532"/>
    </source>
</evidence>
<protein>
    <recommendedName>
        <fullName evidence="4 16">Dihydrolipoyl dehydrogenase</fullName>
        <ecNumber evidence="3 16">1.8.1.4</ecNumber>
    </recommendedName>
</protein>
<dbReference type="InterPro" id="IPR012999">
    <property type="entry name" value="Pyr_OxRdtase_I_AS"/>
</dbReference>
<reference evidence="19 21" key="2">
    <citation type="submission" date="2015-12" db="EMBL/GenBank/DDBJ databases">
        <authorList>
            <person name="Lauer A."/>
            <person name="Humrighouse B."/>
            <person name="Loparev V."/>
            <person name="Shewmaker P.L."/>
            <person name="Whitney A.M."/>
            <person name="McLaughlin R.W."/>
        </authorList>
    </citation>
    <scope>NUCLEOTIDE SEQUENCE [LARGE SCALE GENOMIC DNA]</scope>
    <source>
        <strain evidence="19 21">LMG 23085</strain>
    </source>
</reference>
<keyword evidence="9 14" id="KW-0520">NAD</keyword>
<proteinExistence type="inferred from homology"/>
<evidence type="ECO:0000313" key="22">
    <source>
        <dbReference type="Proteomes" id="UP000183039"/>
    </source>
</evidence>
<evidence type="ECO:0000256" key="12">
    <source>
        <dbReference type="ARBA" id="ARBA00049187"/>
    </source>
</evidence>
<keyword evidence="8 16" id="KW-0560">Oxidoreductase</keyword>
<dbReference type="GO" id="GO:0006103">
    <property type="term" value="P:2-oxoglutarate metabolic process"/>
    <property type="evidence" value="ECO:0007669"/>
    <property type="project" value="TreeGrafter"/>
</dbReference>
<dbReference type="SUPFAM" id="SSF55424">
    <property type="entry name" value="FAD/NAD-linked reductases, dimerisation (C-terminal) domain"/>
    <property type="match status" value="1"/>
</dbReference>
<dbReference type="PANTHER" id="PTHR22912:SF217">
    <property type="entry name" value="DIHYDROLIPOYL DEHYDROGENASE"/>
    <property type="match status" value="1"/>
</dbReference>
<evidence type="ECO:0000256" key="8">
    <source>
        <dbReference type="ARBA" id="ARBA00023002"/>
    </source>
</evidence>
<dbReference type="InterPro" id="IPR006258">
    <property type="entry name" value="Lipoamide_DH"/>
</dbReference>
<dbReference type="Gene3D" id="3.50.50.60">
    <property type="entry name" value="FAD/NAD(P)-binding domain"/>
    <property type="match status" value="2"/>
</dbReference>
<keyword evidence="10" id="KW-1015">Disulfide bond</keyword>
<evidence type="ECO:0000256" key="16">
    <source>
        <dbReference type="RuleBase" id="RU003692"/>
    </source>
</evidence>
<dbReference type="Pfam" id="PF02852">
    <property type="entry name" value="Pyr_redox_dim"/>
    <property type="match status" value="1"/>
</dbReference>
<evidence type="ECO:0000256" key="15">
    <source>
        <dbReference type="PIRSR" id="PIRSR000350-4"/>
    </source>
</evidence>
<evidence type="ECO:0000256" key="5">
    <source>
        <dbReference type="ARBA" id="ARBA00022490"/>
    </source>
</evidence>
<feature type="binding site" evidence="14">
    <location>
        <begin position="136"/>
        <end position="138"/>
    </location>
    <ligand>
        <name>FAD</name>
        <dbReference type="ChEBI" id="CHEBI:57692"/>
    </ligand>
</feature>
<dbReference type="PRINTS" id="PR00411">
    <property type="entry name" value="PNDRDTASEI"/>
</dbReference>
<dbReference type="InterPro" id="IPR004099">
    <property type="entry name" value="Pyr_nucl-diS_OxRdtase_dimer"/>
</dbReference>
<dbReference type="GO" id="GO:0050660">
    <property type="term" value="F:flavin adenine dinucleotide binding"/>
    <property type="evidence" value="ECO:0007669"/>
    <property type="project" value="InterPro"/>
</dbReference>
<evidence type="ECO:0000256" key="10">
    <source>
        <dbReference type="ARBA" id="ARBA00023157"/>
    </source>
</evidence>
<dbReference type="PANTHER" id="PTHR22912">
    <property type="entry name" value="DISULFIDE OXIDOREDUCTASE"/>
    <property type="match status" value="1"/>
</dbReference>
<dbReference type="RefSeq" id="WP_071876530.1">
    <property type="nucleotide sequence ID" value="NZ_JXLC01000003.1"/>
</dbReference>
<gene>
    <name evidence="19" type="ORF">ATZ33_17055</name>
    <name evidence="20" type="ORF">RV15_GL002102</name>
</gene>
<evidence type="ECO:0000313" key="20">
    <source>
        <dbReference type="EMBL" id="OJG92968.1"/>
    </source>
</evidence>
<reference evidence="20 22" key="1">
    <citation type="submission" date="2014-12" db="EMBL/GenBank/DDBJ databases">
        <title>Draft genome sequences of 29 type strains of Enterococci.</title>
        <authorList>
            <person name="Zhong Z."/>
            <person name="Sun Z."/>
            <person name="Liu W."/>
            <person name="Zhang W."/>
            <person name="Zhang H."/>
        </authorList>
    </citation>
    <scope>NUCLEOTIDE SEQUENCE [LARGE SCALE GENOMIC DNA]</scope>
    <source>
        <strain evidence="20 22">DSM 22801</strain>
    </source>
</reference>
<comment type="similarity">
    <text evidence="2 16">Belongs to the class-I pyridine nucleotide-disulfide oxidoreductase family.</text>
</comment>
<feature type="binding site" evidence="14">
    <location>
        <position position="196"/>
    </location>
    <ligand>
        <name>NAD(+)</name>
        <dbReference type="ChEBI" id="CHEBI:57540"/>
    </ligand>
</feature>
<evidence type="ECO:0000256" key="4">
    <source>
        <dbReference type="ARBA" id="ARBA00016961"/>
    </source>
</evidence>
<dbReference type="PROSITE" id="PS00076">
    <property type="entry name" value="PYRIDINE_REDOX_1"/>
    <property type="match status" value="1"/>
</dbReference>
<keyword evidence="11 16" id="KW-0676">Redox-active center</keyword>
<evidence type="ECO:0000313" key="19">
    <source>
        <dbReference type="EMBL" id="ALS03025.1"/>
    </source>
</evidence>
<dbReference type="Proteomes" id="UP000065511">
    <property type="component" value="Chromosome"/>
</dbReference>
<organism evidence="20 22">
    <name type="scientific">Enterococcus silesiacus</name>
    <dbReference type="NCBI Taxonomy" id="332949"/>
    <lineage>
        <taxon>Bacteria</taxon>
        <taxon>Bacillati</taxon>
        <taxon>Bacillota</taxon>
        <taxon>Bacilli</taxon>
        <taxon>Lactobacillales</taxon>
        <taxon>Enterococcaceae</taxon>
        <taxon>Enterococcus</taxon>
    </lineage>
</organism>
<dbReference type="NCBIfam" id="TIGR01350">
    <property type="entry name" value="lipoamide_DH"/>
    <property type="match status" value="1"/>
</dbReference>
<accession>A0A0S3KFE9</accession>
<comment type="subcellular location">
    <subcellularLocation>
        <location evidence="1">Cytoplasm</location>
    </subcellularLocation>
</comment>
<evidence type="ECO:0000256" key="9">
    <source>
        <dbReference type="ARBA" id="ARBA00023027"/>
    </source>
</evidence>
<feature type="binding site" evidence="14">
    <location>
        <position position="262"/>
    </location>
    <ligand>
        <name>NAD(+)</name>
        <dbReference type="ChEBI" id="CHEBI:57540"/>
    </ligand>
</feature>
<comment type="miscellaneous">
    <text evidence="16">The active site is a redox-active disulfide bond.</text>
</comment>
<feature type="disulfide bond" description="Redox-active" evidence="15">
    <location>
        <begin position="40"/>
        <end position="45"/>
    </location>
</feature>
<dbReference type="OrthoDB" id="9800167at2"/>
<dbReference type="SUPFAM" id="SSF51905">
    <property type="entry name" value="FAD/NAD(P)-binding domain"/>
    <property type="match status" value="1"/>
</dbReference>
<feature type="domain" description="Pyridine nucleotide-disulphide oxidoreductase dimerisation" evidence="17">
    <location>
        <begin position="337"/>
        <end position="445"/>
    </location>
</feature>
<dbReference type="EMBL" id="CP013614">
    <property type="protein sequence ID" value="ALS03025.1"/>
    <property type="molecule type" value="Genomic_DNA"/>
</dbReference>
<dbReference type="KEGG" id="ess:ATZ33_17055"/>